<reference evidence="3 4" key="1">
    <citation type="submission" date="2020-08" db="EMBL/GenBank/DDBJ databases">
        <title>Genomic Encyclopedia of Type Strains, Phase IV (KMG-IV): sequencing the most valuable type-strain genomes for metagenomic binning, comparative biology and taxonomic classification.</title>
        <authorList>
            <person name="Goeker M."/>
        </authorList>
    </citation>
    <scope>NUCLEOTIDE SEQUENCE [LARGE SCALE GENOMIC DNA]</scope>
    <source>
        <strain evidence="3 4">DSM 103733</strain>
    </source>
</reference>
<dbReference type="AlphaFoldDB" id="A0A841JSC8"/>
<dbReference type="Proteomes" id="UP000538666">
    <property type="component" value="Unassembled WGS sequence"/>
</dbReference>
<evidence type="ECO:0000313" key="3">
    <source>
        <dbReference type="EMBL" id="MBB6144313.1"/>
    </source>
</evidence>
<feature type="domain" description="DNA methylase adenine-specific" evidence="2">
    <location>
        <begin position="173"/>
        <end position="243"/>
    </location>
</feature>
<accession>A0A841JSC8</accession>
<evidence type="ECO:0000256" key="1">
    <source>
        <dbReference type="ARBA" id="ARBA00006594"/>
    </source>
</evidence>
<proteinExistence type="inferred from homology"/>
<dbReference type="InterPro" id="IPR029063">
    <property type="entry name" value="SAM-dependent_MTases_sf"/>
</dbReference>
<gene>
    <name evidence="3" type="ORF">HNQ77_002265</name>
</gene>
<dbReference type="InterPro" id="IPR003356">
    <property type="entry name" value="DNA_methylase_A-5"/>
</dbReference>
<organism evidence="3 4">
    <name type="scientific">Silvibacterium bohemicum</name>
    <dbReference type="NCBI Taxonomy" id="1577686"/>
    <lineage>
        <taxon>Bacteria</taxon>
        <taxon>Pseudomonadati</taxon>
        <taxon>Acidobacteriota</taxon>
        <taxon>Terriglobia</taxon>
        <taxon>Terriglobales</taxon>
        <taxon>Acidobacteriaceae</taxon>
        <taxon>Silvibacterium</taxon>
    </lineage>
</organism>
<dbReference type="SUPFAM" id="SSF53335">
    <property type="entry name" value="S-adenosyl-L-methionine-dependent methyltransferases"/>
    <property type="match status" value="1"/>
</dbReference>
<protein>
    <recommendedName>
        <fullName evidence="2">DNA methylase adenine-specific domain-containing protein</fullName>
    </recommendedName>
</protein>
<evidence type="ECO:0000259" key="2">
    <source>
        <dbReference type="Pfam" id="PF02384"/>
    </source>
</evidence>
<name>A0A841JSC8_9BACT</name>
<dbReference type="GO" id="GO:0003677">
    <property type="term" value="F:DNA binding"/>
    <property type="evidence" value="ECO:0007669"/>
    <property type="project" value="InterPro"/>
</dbReference>
<sequence>METLAPALAVSTAPDINLFVLQTGRLPKLGDTIPPWRYRGWLLYLVQLADSHPGLPGRWTHHLRTLEAGHLLDEPIPRIEFDLGNLDRGRRMIEQSLKLIHQQDHSWSSFNRLIEWLAWGLAVSNQMPHLKEDIQEALYRSFNLEPLLLNPHDYLGWMLAERHSSGWNPNAFFPTPHPVVEFMVQMTLGGSEQERGRDPRLRTVLDPCVGTGRMLLHASNYSYCLYGADIDPLVVMITRINGALYAPWLAFPLPEKILGVAVPPPPPAPLPVPKEYKPSAGETLFRCDDRGQGLLF</sequence>
<dbReference type="RefSeq" id="WP_050059048.1">
    <property type="nucleotide sequence ID" value="NZ_JACHEK010000004.1"/>
</dbReference>
<keyword evidence="4" id="KW-1185">Reference proteome</keyword>
<comment type="similarity">
    <text evidence="1">Belongs to the N(4)/N(6)-methyltransferase family.</text>
</comment>
<dbReference type="EMBL" id="JACHEK010000004">
    <property type="protein sequence ID" value="MBB6144313.1"/>
    <property type="molecule type" value="Genomic_DNA"/>
</dbReference>
<comment type="caution">
    <text evidence="3">The sequence shown here is derived from an EMBL/GenBank/DDBJ whole genome shotgun (WGS) entry which is preliminary data.</text>
</comment>
<dbReference type="OrthoDB" id="452192at2"/>
<dbReference type="Gene3D" id="3.40.50.150">
    <property type="entry name" value="Vaccinia Virus protein VP39"/>
    <property type="match status" value="1"/>
</dbReference>
<dbReference type="GO" id="GO:0008170">
    <property type="term" value="F:N-methyltransferase activity"/>
    <property type="evidence" value="ECO:0007669"/>
    <property type="project" value="InterPro"/>
</dbReference>
<evidence type="ECO:0000313" key="4">
    <source>
        <dbReference type="Proteomes" id="UP000538666"/>
    </source>
</evidence>
<dbReference type="Pfam" id="PF02384">
    <property type="entry name" value="N6_Mtase"/>
    <property type="match status" value="1"/>
</dbReference>